<evidence type="ECO:0000313" key="2">
    <source>
        <dbReference type="EMBL" id="TWT74121.1"/>
    </source>
</evidence>
<sequence>MMFKSHQHAPLSLPHASRQPLGTTCCLVAGCVSMLLLHTGCQQTGAPAGGATMAPVSGLPGQTSTTGPAMPALGPFGASARVPPPATGSYGTPAGQAGGATNAMPANYAPPNIAPMSYNDAGNTNQIAVAGGAPGTQASIQGATPAGNSSWHETGAYPTANINPAMDLSNDAATGVRSGGMPVNDLTGAPPPPGYTGTMGYASPMGAAAQPNYAPSYTPQASYPQASTPQQPAQPGQYPATNLTPTSSADANGWAPPPNSSSPNTIVPNGAAPVPMNPPNAPAPMPTSGAGFVDASPAANQPSMSTANRPVQWQTPRH</sequence>
<dbReference type="PROSITE" id="PS51257">
    <property type="entry name" value="PROKAR_LIPOPROTEIN"/>
    <property type="match status" value="1"/>
</dbReference>
<dbReference type="RefSeq" id="WP_246112510.1">
    <property type="nucleotide sequence ID" value="NZ_SJPK01000002.1"/>
</dbReference>
<evidence type="ECO:0000256" key="1">
    <source>
        <dbReference type="SAM" id="MobiDB-lite"/>
    </source>
</evidence>
<dbReference type="EMBL" id="SJPK01000002">
    <property type="protein sequence ID" value="TWT74121.1"/>
    <property type="molecule type" value="Genomic_DNA"/>
</dbReference>
<feature type="compositionally biased region" description="Low complexity" evidence="1">
    <location>
        <begin position="219"/>
        <end position="240"/>
    </location>
</feature>
<dbReference type="AlphaFoldDB" id="A0A5C5YHD4"/>
<feature type="region of interest" description="Disordered" evidence="1">
    <location>
        <begin position="212"/>
        <end position="318"/>
    </location>
</feature>
<protein>
    <submittedName>
        <fullName evidence="2">Uncharacterized protein</fullName>
    </submittedName>
</protein>
<feature type="region of interest" description="Disordered" evidence="1">
    <location>
        <begin position="57"/>
        <end position="90"/>
    </location>
</feature>
<dbReference type="Proteomes" id="UP000318053">
    <property type="component" value="Unassembled WGS sequence"/>
</dbReference>
<organism evidence="2 3">
    <name type="scientific">Allorhodopirellula solitaria</name>
    <dbReference type="NCBI Taxonomy" id="2527987"/>
    <lineage>
        <taxon>Bacteria</taxon>
        <taxon>Pseudomonadati</taxon>
        <taxon>Planctomycetota</taxon>
        <taxon>Planctomycetia</taxon>
        <taxon>Pirellulales</taxon>
        <taxon>Pirellulaceae</taxon>
        <taxon>Allorhodopirellula</taxon>
    </lineage>
</organism>
<feature type="compositionally biased region" description="Polar residues" evidence="1">
    <location>
        <begin position="241"/>
        <end position="250"/>
    </location>
</feature>
<name>A0A5C5YHD4_9BACT</name>
<keyword evidence="3" id="KW-1185">Reference proteome</keyword>
<evidence type="ECO:0000313" key="3">
    <source>
        <dbReference type="Proteomes" id="UP000318053"/>
    </source>
</evidence>
<gene>
    <name evidence="2" type="ORF">CA85_10070</name>
</gene>
<comment type="caution">
    <text evidence="2">The sequence shown here is derived from an EMBL/GenBank/DDBJ whole genome shotgun (WGS) entry which is preliminary data.</text>
</comment>
<reference evidence="2 3" key="1">
    <citation type="submission" date="2019-02" db="EMBL/GenBank/DDBJ databases">
        <title>Deep-cultivation of Planctomycetes and their phenomic and genomic characterization uncovers novel biology.</title>
        <authorList>
            <person name="Wiegand S."/>
            <person name="Jogler M."/>
            <person name="Boedeker C."/>
            <person name="Pinto D."/>
            <person name="Vollmers J."/>
            <person name="Rivas-Marin E."/>
            <person name="Kohn T."/>
            <person name="Peeters S.H."/>
            <person name="Heuer A."/>
            <person name="Rast P."/>
            <person name="Oberbeckmann S."/>
            <person name="Bunk B."/>
            <person name="Jeske O."/>
            <person name="Meyerdierks A."/>
            <person name="Storesund J.E."/>
            <person name="Kallscheuer N."/>
            <person name="Luecker S."/>
            <person name="Lage O.M."/>
            <person name="Pohl T."/>
            <person name="Merkel B.J."/>
            <person name="Hornburger P."/>
            <person name="Mueller R.-W."/>
            <person name="Bruemmer F."/>
            <person name="Labrenz M."/>
            <person name="Spormann A.M."/>
            <person name="Op Den Camp H."/>
            <person name="Overmann J."/>
            <person name="Amann R."/>
            <person name="Jetten M.S.M."/>
            <person name="Mascher T."/>
            <person name="Medema M.H."/>
            <person name="Devos D.P."/>
            <person name="Kaster A.-K."/>
            <person name="Ovreas L."/>
            <person name="Rohde M."/>
            <person name="Galperin M.Y."/>
            <person name="Jogler C."/>
        </authorList>
    </citation>
    <scope>NUCLEOTIDE SEQUENCE [LARGE SCALE GENOMIC DNA]</scope>
    <source>
        <strain evidence="2 3">CA85</strain>
    </source>
</reference>
<accession>A0A5C5YHD4</accession>
<feature type="compositionally biased region" description="Polar residues" evidence="1">
    <location>
        <begin position="298"/>
        <end position="318"/>
    </location>
</feature>
<proteinExistence type="predicted"/>
<feature type="compositionally biased region" description="Pro residues" evidence="1">
    <location>
        <begin position="275"/>
        <end position="285"/>
    </location>
</feature>